<dbReference type="PROSITE" id="PS01173">
    <property type="entry name" value="LIPASE_GDXG_HIS"/>
    <property type="match status" value="1"/>
</dbReference>
<dbReference type="EMBL" id="KK088450">
    <property type="protein sequence ID" value="EYE90968.1"/>
    <property type="molecule type" value="Genomic_DNA"/>
</dbReference>
<evidence type="ECO:0000256" key="2">
    <source>
        <dbReference type="ARBA" id="ARBA00010515"/>
    </source>
</evidence>
<dbReference type="ESTHER" id="9euro-a0a017s1n4">
    <property type="family name" value="Fungal_carboxylesterase_lipase"/>
</dbReference>
<comment type="similarity">
    <text evidence="2">Belongs to the 'GDXG' lipolytic enzyme family.</text>
</comment>
<organism evidence="6 7">
    <name type="scientific">Aspergillus ruber (strain CBS 135680)</name>
    <dbReference type="NCBI Taxonomy" id="1388766"/>
    <lineage>
        <taxon>Eukaryota</taxon>
        <taxon>Fungi</taxon>
        <taxon>Dikarya</taxon>
        <taxon>Ascomycota</taxon>
        <taxon>Pezizomycotina</taxon>
        <taxon>Eurotiomycetes</taxon>
        <taxon>Eurotiomycetidae</taxon>
        <taxon>Eurotiales</taxon>
        <taxon>Aspergillaceae</taxon>
        <taxon>Aspergillus</taxon>
        <taxon>Aspergillus subgen. Aspergillus</taxon>
    </lineage>
</organism>
<dbReference type="HOGENOM" id="CLU_006586_10_5_1"/>
<keyword evidence="4" id="KW-0732">Signal</keyword>
<dbReference type="InterPro" id="IPR002018">
    <property type="entry name" value="CarbesteraseB"/>
</dbReference>
<dbReference type="RefSeq" id="XP_040634658.1">
    <property type="nucleotide sequence ID" value="XM_040787483.1"/>
</dbReference>
<dbReference type="OrthoDB" id="408631at2759"/>
<feature type="signal peptide" evidence="4">
    <location>
        <begin position="1"/>
        <end position="19"/>
    </location>
</feature>
<keyword evidence="7" id="KW-1185">Reference proteome</keyword>
<gene>
    <name evidence="6" type="ORF">EURHEDRAFT_548366</name>
</gene>
<dbReference type="InterPro" id="IPR019826">
    <property type="entry name" value="Carboxylesterase_B_AS"/>
</dbReference>
<evidence type="ECO:0000313" key="6">
    <source>
        <dbReference type="EMBL" id="EYE90968.1"/>
    </source>
</evidence>
<proteinExistence type="inferred from homology"/>
<evidence type="ECO:0000313" key="7">
    <source>
        <dbReference type="Proteomes" id="UP000019804"/>
    </source>
</evidence>
<dbReference type="STRING" id="1388766.A0A017S1N4"/>
<feature type="domain" description="Carboxylesterase type B" evidence="5">
    <location>
        <begin position="194"/>
        <end position="470"/>
    </location>
</feature>
<dbReference type="Gene3D" id="3.40.50.1820">
    <property type="entry name" value="alpha/beta hydrolase"/>
    <property type="match status" value="1"/>
</dbReference>
<sequence>MVCLKQSLLVSCILAAAKADCTVNQQPVVDLGYEIYQATGSSNSSDSYYSFSNIRYAAAPVGDLRWKAPVPPQTNRPAIQSNSEQITCAQGTSAWQLRTSQYTNNYLKTGNVPNVFYSYMSAIFPGGVEDCLFLDVQVPRRIFDNPHEDGKLVPVFVWIHGGGFTAGSKTSFGLSKGLINRSQAGSSDGVVYRFALQWIQDHIHLFGGDKRRVTVFGESGGGGSIMHHVTAYGGRAPALFSQAIPQSPAYFPYRSLQDQEKAFREFLDQSNATSLAEARKLRSDVLVRANAATIGGPTPDGSLVKEDPKALLRRGEFDHSVKLLISHNSDEGLVLVPAVHTDEEYETLMRHILTRSNSSTIDYITKTLYPPVFDGSMGYLNNYQRAARMASDIIIDCNVAALESAYKENSHAYFFDVSPGVHAQNTGYTFYTPNEKSSSYNLVETGSVNQTIAFAMQDYILSLAKDGILNSPVDGLRSIPTLGSQAKSVRLNKDNITISRDPAANRRCQWWSFGLVNVGQLTVVYLPVSRSKVSDFPPQLQATGEHYVWCCSVLTGVAFGS</sequence>
<dbReference type="InterPro" id="IPR029058">
    <property type="entry name" value="AB_hydrolase_fold"/>
</dbReference>
<comment type="similarity">
    <text evidence="1 4">Belongs to the type-B carboxylesterase/lipase family.</text>
</comment>
<name>A0A017S1N4_ASPRC</name>
<evidence type="ECO:0000256" key="1">
    <source>
        <dbReference type="ARBA" id="ARBA00005964"/>
    </source>
</evidence>
<dbReference type="PANTHER" id="PTHR11559">
    <property type="entry name" value="CARBOXYLESTERASE"/>
    <property type="match status" value="1"/>
</dbReference>
<dbReference type="Pfam" id="PF00135">
    <property type="entry name" value="COesterase"/>
    <property type="match status" value="2"/>
</dbReference>
<dbReference type="PROSITE" id="PS00122">
    <property type="entry name" value="CARBOXYLESTERASE_B_1"/>
    <property type="match status" value="1"/>
</dbReference>
<evidence type="ECO:0000259" key="5">
    <source>
        <dbReference type="Pfam" id="PF00135"/>
    </source>
</evidence>
<dbReference type="EC" id="3.1.1.-" evidence="4"/>
<protein>
    <recommendedName>
        <fullName evidence="4">Carboxylic ester hydrolase</fullName>
        <ecNumber evidence="4">3.1.1.-</ecNumber>
    </recommendedName>
</protein>
<feature type="domain" description="Carboxylesterase type B" evidence="5">
    <location>
        <begin position="43"/>
        <end position="173"/>
    </location>
</feature>
<evidence type="ECO:0000256" key="4">
    <source>
        <dbReference type="RuleBase" id="RU361235"/>
    </source>
</evidence>
<dbReference type="InterPro" id="IPR002168">
    <property type="entry name" value="Lipase_GDXG_HIS_AS"/>
</dbReference>
<dbReference type="SUPFAM" id="SSF53474">
    <property type="entry name" value="alpha/beta-Hydrolases"/>
    <property type="match status" value="1"/>
</dbReference>
<reference evidence="7" key="1">
    <citation type="journal article" date="2014" name="Nat. Commun.">
        <title>Genomic adaptations of the halophilic Dead Sea filamentous fungus Eurotium rubrum.</title>
        <authorList>
            <person name="Kis-Papo T."/>
            <person name="Weig A.R."/>
            <person name="Riley R."/>
            <person name="Persoh D."/>
            <person name="Salamov A."/>
            <person name="Sun H."/>
            <person name="Lipzen A."/>
            <person name="Wasser S.P."/>
            <person name="Rambold G."/>
            <person name="Grigoriev I.V."/>
            <person name="Nevo E."/>
        </authorList>
    </citation>
    <scope>NUCLEOTIDE SEQUENCE [LARGE SCALE GENOMIC DNA]</scope>
    <source>
        <strain evidence="7">CBS 135680</strain>
    </source>
</reference>
<accession>A0A017S1N4</accession>
<dbReference type="AlphaFoldDB" id="A0A017S1N4"/>
<dbReference type="GeneID" id="63702607"/>
<dbReference type="InterPro" id="IPR050309">
    <property type="entry name" value="Type-B_Carboxylest/Lipase"/>
</dbReference>
<dbReference type="Proteomes" id="UP000019804">
    <property type="component" value="Unassembled WGS sequence"/>
</dbReference>
<keyword evidence="3 4" id="KW-0378">Hydrolase</keyword>
<dbReference type="GO" id="GO:0016787">
    <property type="term" value="F:hydrolase activity"/>
    <property type="evidence" value="ECO:0007669"/>
    <property type="project" value="UniProtKB-KW"/>
</dbReference>
<feature type="chain" id="PRO_5005101078" description="Carboxylic ester hydrolase" evidence="4">
    <location>
        <begin position="20"/>
        <end position="561"/>
    </location>
</feature>
<evidence type="ECO:0000256" key="3">
    <source>
        <dbReference type="ARBA" id="ARBA00022801"/>
    </source>
</evidence>